<accession>A0ABP4WES8</accession>
<gene>
    <name evidence="2" type="ORF">GCM10009710_33660</name>
</gene>
<reference evidence="3" key="1">
    <citation type="journal article" date="2019" name="Int. J. Syst. Evol. Microbiol.">
        <title>The Global Catalogue of Microorganisms (GCM) 10K type strain sequencing project: providing services to taxonomists for standard genome sequencing and annotation.</title>
        <authorList>
            <consortium name="The Broad Institute Genomics Platform"/>
            <consortium name="The Broad Institute Genome Sequencing Center for Infectious Disease"/>
            <person name="Wu L."/>
            <person name="Ma J."/>
        </authorList>
    </citation>
    <scope>NUCLEOTIDE SEQUENCE [LARGE SCALE GENOMIC DNA]</scope>
    <source>
        <strain evidence="3">JCM 13518</strain>
    </source>
</reference>
<evidence type="ECO:0000313" key="3">
    <source>
        <dbReference type="Proteomes" id="UP001501057"/>
    </source>
</evidence>
<keyword evidence="3" id="KW-1185">Reference proteome</keyword>
<proteinExistence type="predicted"/>
<sequence length="265" mass="27707">MAYSLAELQRAAAALESGEFQTGPPGQRHTQPTRETWDPAESVIVVAGAAARVGATVVAMALAETAGTVVRLVEAGPMHTTGLADATTAELGVHATGWRQGQRDLVLIERTTSSHARPEDVPAPVPTERALTVVDIGWDLTRVVASGSWLAAALATYPLVLTTTATAPGIRALESAMNVCGRNDVHAIVLGPDHKKWHKTVTTTAAATGAVVQLAQLGRLHTLPYDRHLAISGLDRAPLPPAVLRAAKSVLTAATHPLEGNSHVR</sequence>
<feature type="region of interest" description="Disordered" evidence="1">
    <location>
        <begin position="15"/>
        <end position="38"/>
    </location>
</feature>
<evidence type="ECO:0000313" key="2">
    <source>
        <dbReference type="EMBL" id="GAA1751204.1"/>
    </source>
</evidence>
<comment type="caution">
    <text evidence="2">The sequence shown here is derived from an EMBL/GenBank/DDBJ whole genome shotgun (WGS) entry which is preliminary data.</text>
</comment>
<protein>
    <submittedName>
        <fullName evidence="2">Uncharacterized protein</fullName>
    </submittedName>
</protein>
<dbReference type="EMBL" id="BAAAME010000008">
    <property type="protein sequence ID" value="GAA1751204.1"/>
    <property type="molecule type" value="Genomic_DNA"/>
</dbReference>
<dbReference type="Proteomes" id="UP001501057">
    <property type="component" value="Unassembled WGS sequence"/>
</dbReference>
<evidence type="ECO:0000256" key="1">
    <source>
        <dbReference type="SAM" id="MobiDB-lite"/>
    </source>
</evidence>
<name>A0ABP4WES8_9ACTN</name>
<organism evidence="2 3">
    <name type="scientific">Aeromicrobium alkaliterrae</name>
    <dbReference type="NCBI Taxonomy" id="302168"/>
    <lineage>
        <taxon>Bacteria</taxon>
        <taxon>Bacillati</taxon>
        <taxon>Actinomycetota</taxon>
        <taxon>Actinomycetes</taxon>
        <taxon>Propionibacteriales</taxon>
        <taxon>Nocardioidaceae</taxon>
        <taxon>Aeromicrobium</taxon>
    </lineage>
</organism>